<evidence type="ECO:0000313" key="1">
    <source>
        <dbReference type="EMBL" id="CCH74316.1"/>
    </source>
</evidence>
<keyword evidence="2" id="KW-1185">Reference proteome</keyword>
<dbReference type="EMBL" id="CAJA01000362">
    <property type="protein sequence ID" value="CCH74316.1"/>
    <property type="molecule type" value="Genomic_DNA"/>
</dbReference>
<name>W6JZT9_9MICO</name>
<dbReference type="AlphaFoldDB" id="W6JZT9"/>
<accession>W6JZT9</accession>
<gene>
    <name evidence="1" type="ORF">BN11_4240002</name>
</gene>
<dbReference type="Proteomes" id="UP000035763">
    <property type="component" value="Unassembled WGS sequence"/>
</dbReference>
<proteinExistence type="predicted"/>
<evidence type="ECO:0000313" key="2">
    <source>
        <dbReference type="Proteomes" id="UP000035763"/>
    </source>
</evidence>
<organism evidence="1 2">
    <name type="scientific">Nostocoides australiense Ben110</name>
    <dbReference type="NCBI Taxonomy" id="1193182"/>
    <lineage>
        <taxon>Bacteria</taxon>
        <taxon>Bacillati</taxon>
        <taxon>Actinomycetota</taxon>
        <taxon>Actinomycetes</taxon>
        <taxon>Micrococcales</taxon>
        <taxon>Intrasporangiaceae</taxon>
        <taxon>Nostocoides</taxon>
    </lineage>
</organism>
<protein>
    <submittedName>
        <fullName evidence="1">Uncharacterized protein</fullName>
    </submittedName>
</protein>
<reference evidence="1 2" key="1">
    <citation type="journal article" date="2013" name="ISME J.">
        <title>A metabolic model for members of the genus Tetrasphaera involved in enhanced biological phosphorus removal.</title>
        <authorList>
            <person name="Kristiansen R."/>
            <person name="Nguyen H.T.T."/>
            <person name="Saunders A.M."/>
            <person name="Nielsen J.L."/>
            <person name="Wimmer R."/>
            <person name="Le V.Q."/>
            <person name="McIlroy S.J."/>
            <person name="Petrovski S."/>
            <person name="Seviour R.J."/>
            <person name="Calteau A."/>
            <person name="Nielsen K.L."/>
            <person name="Nielsen P.H."/>
        </authorList>
    </citation>
    <scope>NUCLEOTIDE SEQUENCE [LARGE SCALE GENOMIC DNA]</scope>
    <source>
        <strain evidence="1 2">Ben110</strain>
    </source>
</reference>
<comment type="caution">
    <text evidence="1">The sequence shown here is derived from an EMBL/GenBank/DDBJ whole genome shotgun (WGS) entry which is preliminary data.</text>
</comment>
<sequence length="148" mass="16901">MWGEPRPGEQGWKRTALVWLRMVVDSAYPCYSNFRSCRFPTRAPQGEVRLGRGKMATDRTRAAEIAVDPQGYLTTGNLFVDRRAKRLVDELVERRFRMEVNAWAVANTGQLRTRVAIRFEIAREFETLCAALGSWAFVAADEIFPDAD</sequence>